<dbReference type="eggNOG" id="COG0739">
    <property type="taxonomic scope" value="Bacteria"/>
</dbReference>
<dbReference type="Proteomes" id="UP000028602">
    <property type="component" value="Unassembled WGS sequence"/>
</dbReference>
<dbReference type="NCBIfam" id="TIGR03034">
    <property type="entry name" value="YPO3983 family protein"/>
    <property type="match status" value="1"/>
</dbReference>
<proteinExistence type="predicted"/>
<gene>
    <name evidence="1" type="ORF">GTPT_0603</name>
</gene>
<accession>A0A085JN45</accession>
<reference evidence="1 2" key="1">
    <citation type="submission" date="2014-05" db="EMBL/GenBank/DDBJ databases">
        <title>ATOL: Assembling a taxonomically balanced genome-scale reconstruction of the evolutionary history of the Enterobacteriaceae.</title>
        <authorList>
            <person name="Plunkett G.III."/>
            <person name="Neeno-Eckwall E.C."/>
            <person name="Glasner J.D."/>
            <person name="Perna N.T."/>
        </authorList>
    </citation>
    <scope>NUCLEOTIDE SEQUENCE [LARGE SCALE GENOMIC DNA]</scope>
    <source>
        <strain evidence="1 2">ATCC 33301</strain>
    </source>
</reference>
<sequence length="283" mass="33111">MVALQLPCTLFKTQKWMDDYSASDMRCGDLTEAQLKSHYGLVDVSTRANPYTLTKITPFNQPQSMFYGSRGEGEKITRQQCTNILFDEFRDLSRMFSIYGPYKHLIEKMITHMQYGNGKPFTSMHLDSALKDHIIRDNNPDNSTRLLLKEAFSTAVDWENKCLQVSKKDELRIAISRGKLPKFDRFQDNFNGMGITVHDTWATHITIKSLQVDNDRYRAIVHYKVQDHFGLDVDHISKFKFNQFRFFRIWFVLQRYNQFGFKPFITNMEATVEITGGHNDSKK</sequence>
<dbReference type="EMBL" id="JMPR01000011">
    <property type="protein sequence ID" value="KFD21891.1"/>
    <property type="molecule type" value="Genomic_DNA"/>
</dbReference>
<name>A0A085JN45_9GAMM</name>
<dbReference type="Pfam" id="PF11692">
    <property type="entry name" value="DUF3289"/>
    <property type="match status" value="1"/>
</dbReference>
<evidence type="ECO:0000313" key="1">
    <source>
        <dbReference type="EMBL" id="KFD21891.1"/>
    </source>
</evidence>
<organism evidence="1 2">
    <name type="scientific">Tatumella ptyseos ATCC 33301</name>
    <dbReference type="NCBI Taxonomy" id="1005995"/>
    <lineage>
        <taxon>Bacteria</taxon>
        <taxon>Pseudomonadati</taxon>
        <taxon>Pseudomonadota</taxon>
        <taxon>Gammaproteobacteria</taxon>
        <taxon>Enterobacterales</taxon>
        <taxon>Erwiniaceae</taxon>
        <taxon>Tatumella</taxon>
    </lineage>
</organism>
<comment type="caution">
    <text evidence="1">The sequence shown here is derived from an EMBL/GenBank/DDBJ whole genome shotgun (WGS) entry which is preliminary data.</text>
</comment>
<dbReference type="RefSeq" id="WP_029991670.1">
    <property type="nucleotide sequence ID" value="NZ_ATMJ01000077.1"/>
</dbReference>
<dbReference type="OrthoDB" id="612868at2"/>
<dbReference type="InterPro" id="IPR017483">
    <property type="entry name" value="CHP03034"/>
</dbReference>
<dbReference type="AlphaFoldDB" id="A0A085JN45"/>
<keyword evidence="2" id="KW-1185">Reference proteome</keyword>
<evidence type="ECO:0008006" key="3">
    <source>
        <dbReference type="Google" id="ProtNLM"/>
    </source>
</evidence>
<protein>
    <recommendedName>
        <fullName evidence="3">DUF3289 family protein</fullName>
    </recommendedName>
</protein>
<evidence type="ECO:0000313" key="2">
    <source>
        <dbReference type="Proteomes" id="UP000028602"/>
    </source>
</evidence>